<evidence type="ECO:0000313" key="6">
    <source>
        <dbReference type="Proteomes" id="UP000322110"/>
    </source>
</evidence>
<dbReference type="CDD" id="cd04673">
    <property type="entry name" value="NUDIX_ADPRase"/>
    <property type="match status" value="1"/>
</dbReference>
<dbReference type="RefSeq" id="WP_149811129.1">
    <property type="nucleotide sequence ID" value="NZ_VUKA01000001.1"/>
</dbReference>
<dbReference type="InterPro" id="IPR020476">
    <property type="entry name" value="Nudix_hydrolase"/>
</dbReference>
<evidence type="ECO:0000313" key="5">
    <source>
        <dbReference type="EMBL" id="KAA2215178.1"/>
    </source>
</evidence>
<keyword evidence="6" id="KW-1185">Reference proteome</keyword>
<dbReference type="Proteomes" id="UP000322110">
    <property type="component" value="Unassembled WGS sequence"/>
</dbReference>
<dbReference type="Gene3D" id="3.90.79.10">
    <property type="entry name" value="Nucleoside Triphosphate Pyrophosphohydrolase"/>
    <property type="match status" value="1"/>
</dbReference>
<proteinExistence type="inferred from homology"/>
<reference evidence="5 6" key="1">
    <citation type="journal article" date="2015" name="Int. J. Syst. Evol. Microbiol.">
        <title>Roseomonas oryzae sp. nov., isolated from paddy rhizosphere soil.</title>
        <authorList>
            <person name="Ramaprasad E.V."/>
            <person name="Sasikala Ch."/>
            <person name="Ramana Ch.V."/>
        </authorList>
    </citation>
    <scope>NUCLEOTIDE SEQUENCE [LARGE SCALE GENOMIC DNA]</scope>
    <source>
        <strain evidence="5 6">KCTC 42542</strain>
    </source>
</reference>
<comment type="caution">
    <text evidence="5">The sequence shown here is derived from an EMBL/GenBank/DDBJ whole genome shotgun (WGS) entry which is preliminary data.</text>
</comment>
<keyword evidence="2 3" id="KW-0378">Hydrolase</keyword>
<dbReference type="PANTHER" id="PTHR43736:SF1">
    <property type="entry name" value="DIHYDRONEOPTERIN TRIPHOSPHATE DIPHOSPHATASE"/>
    <property type="match status" value="1"/>
</dbReference>
<dbReference type="EMBL" id="VUKA01000001">
    <property type="protein sequence ID" value="KAA2215178.1"/>
    <property type="molecule type" value="Genomic_DNA"/>
</dbReference>
<evidence type="ECO:0000256" key="2">
    <source>
        <dbReference type="ARBA" id="ARBA00022801"/>
    </source>
</evidence>
<comment type="similarity">
    <text evidence="3">Belongs to the Nudix hydrolase family.</text>
</comment>
<dbReference type="PROSITE" id="PS00893">
    <property type="entry name" value="NUDIX_BOX"/>
    <property type="match status" value="1"/>
</dbReference>
<dbReference type="Pfam" id="PF00293">
    <property type="entry name" value="NUDIX"/>
    <property type="match status" value="1"/>
</dbReference>
<comment type="cofactor">
    <cofactor evidence="1">
        <name>Mg(2+)</name>
        <dbReference type="ChEBI" id="CHEBI:18420"/>
    </cofactor>
</comment>
<feature type="domain" description="Nudix hydrolase" evidence="4">
    <location>
        <begin position="15"/>
        <end position="149"/>
    </location>
</feature>
<dbReference type="AlphaFoldDB" id="A0A5B2TMQ3"/>
<evidence type="ECO:0000259" key="4">
    <source>
        <dbReference type="PROSITE" id="PS51462"/>
    </source>
</evidence>
<dbReference type="PANTHER" id="PTHR43736">
    <property type="entry name" value="ADP-RIBOSE PYROPHOSPHATASE"/>
    <property type="match status" value="1"/>
</dbReference>
<dbReference type="OrthoDB" id="9761969at2"/>
<evidence type="ECO:0000256" key="1">
    <source>
        <dbReference type="ARBA" id="ARBA00001946"/>
    </source>
</evidence>
<evidence type="ECO:0000256" key="3">
    <source>
        <dbReference type="RuleBase" id="RU003476"/>
    </source>
</evidence>
<gene>
    <name evidence="5" type="ORF">F0Q34_05840</name>
</gene>
<name>A0A5B2TMQ3_9PROT</name>
<sequence length="161" mass="17739">MTGLPPAPPPSREYPDRPWVGIGVIVFRGEEVLLVRRARPPRQGEWSIPGGAQHLGETVEEAARRELLEETGVAAGPLHIALAVDAINHDEEGRPRFHYTIIDFAARWLAGTPQAGDDASEAAWFTRKQLSSLGLRAEVLRAIAEGRRRLDAEEPPFRNPA</sequence>
<dbReference type="InterPro" id="IPR000086">
    <property type="entry name" value="NUDIX_hydrolase_dom"/>
</dbReference>
<dbReference type="GO" id="GO:0016787">
    <property type="term" value="F:hydrolase activity"/>
    <property type="evidence" value="ECO:0007669"/>
    <property type="project" value="UniProtKB-KW"/>
</dbReference>
<dbReference type="InterPro" id="IPR020084">
    <property type="entry name" value="NUDIX_hydrolase_CS"/>
</dbReference>
<accession>A0A5B2TMQ3</accession>
<protein>
    <submittedName>
        <fullName evidence="5">NUDIX hydrolase</fullName>
    </submittedName>
</protein>
<dbReference type="PROSITE" id="PS51462">
    <property type="entry name" value="NUDIX"/>
    <property type="match status" value="1"/>
</dbReference>
<organism evidence="5 6">
    <name type="scientific">Teichococcus oryzae</name>
    <dbReference type="NCBI Taxonomy" id="1608942"/>
    <lineage>
        <taxon>Bacteria</taxon>
        <taxon>Pseudomonadati</taxon>
        <taxon>Pseudomonadota</taxon>
        <taxon>Alphaproteobacteria</taxon>
        <taxon>Acetobacterales</taxon>
        <taxon>Roseomonadaceae</taxon>
        <taxon>Roseomonas</taxon>
    </lineage>
</organism>
<dbReference type="SUPFAM" id="SSF55811">
    <property type="entry name" value="Nudix"/>
    <property type="match status" value="1"/>
</dbReference>
<dbReference type="PRINTS" id="PR00502">
    <property type="entry name" value="NUDIXFAMILY"/>
</dbReference>
<dbReference type="InterPro" id="IPR015797">
    <property type="entry name" value="NUDIX_hydrolase-like_dom_sf"/>
</dbReference>